<accession>A0A6I8M3S5</accession>
<protein>
    <submittedName>
        <fullName evidence="1">Uncharacterized protein</fullName>
    </submittedName>
</protein>
<keyword evidence="2" id="KW-1185">Reference proteome</keyword>
<dbReference type="AlphaFoldDB" id="A0A6I8M3S5"/>
<name>A0A6I8M3S5_9PSEU</name>
<evidence type="ECO:0000313" key="2">
    <source>
        <dbReference type="Proteomes" id="UP000399805"/>
    </source>
</evidence>
<dbReference type="Proteomes" id="UP000399805">
    <property type="component" value="Unassembled WGS sequence"/>
</dbReference>
<reference evidence="1 2" key="1">
    <citation type="submission" date="2019-09" db="EMBL/GenBank/DDBJ databases">
        <authorList>
            <person name="Leyn A S."/>
        </authorList>
    </citation>
    <scope>NUCLEOTIDE SEQUENCE [LARGE SCALE GENOMIC DNA]</scope>
    <source>
        <strain evidence="1">AA231_1</strain>
    </source>
</reference>
<proteinExistence type="predicted"/>
<organism evidence="1 2">
    <name type="scientific">Amycolatopsis camponoti</name>
    <dbReference type="NCBI Taxonomy" id="2606593"/>
    <lineage>
        <taxon>Bacteria</taxon>
        <taxon>Bacillati</taxon>
        <taxon>Actinomycetota</taxon>
        <taxon>Actinomycetes</taxon>
        <taxon>Pseudonocardiales</taxon>
        <taxon>Pseudonocardiaceae</taxon>
        <taxon>Amycolatopsis</taxon>
    </lineage>
</organism>
<dbReference type="RefSeq" id="WP_155547615.1">
    <property type="nucleotide sequence ID" value="NZ_CABVGP010000003.1"/>
</dbReference>
<sequence>MSIDREFDELRSDPDPLRRGRRATELLTYYNQLAAELARIRRHAIECARTDLDMKDKDIAPEVGLTKSRLSQLMKTAPVAERLFYGHGPVSISVPFRYQTTDRERPLIAAEDAEAAGQLAELLHSLSFVVTRRQIEPEQAALPDGDAVVVCGPKSAPVGAHLLDAGPALRMVQSGSRWWIEEAGSSVRHGSPADEPAPQSGDIAYLARQIRDGRVVVHIAGIHTIGSLGAAHFLANNLAALFAMTGDASCSMVIRCFVNDRHVTASELLAGPFMW</sequence>
<gene>
    <name evidence="1" type="ORF">AA23TX_07556</name>
</gene>
<dbReference type="EMBL" id="CABVGP010000003">
    <property type="protein sequence ID" value="VVJ22639.1"/>
    <property type="molecule type" value="Genomic_DNA"/>
</dbReference>
<evidence type="ECO:0000313" key="1">
    <source>
        <dbReference type="EMBL" id="VVJ22639.1"/>
    </source>
</evidence>